<dbReference type="RefSeq" id="XP_030079585.1">
    <property type="nucleotide sequence ID" value="XM_030223725.1"/>
</dbReference>
<evidence type="ECO:0000256" key="1">
    <source>
        <dbReference type="SAM" id="MobiDB-lite"/>
    </source>
</evidence>
<organism evidence="2 3">
    <name type="scientific">Drosophila hydei</name>
    <name type="common">Fruit fly</name>
    <dbReference type="NCBI Taxonomy" id="7224"/>
    <lineage>
        <taxon>Eukaryota</taxon>
        <taxon>Metazoa</taxon>
        <taxon>Ecdysozoa</taxon>
        <taxon>Arthropoda</taxon>
        <taxon>Hexapoda</taxon>
        <taxon>Insecta</taxon>
        <taxon>Pterygota</taxon>
        <taxon>Neoptera</taxon>
        <taxon>Endopterygota</taxon>
        <taxon>Diptera</taxon>
        <taxon>Brachycera</taxon>
        <taxon>Muscomorpha</taxon>
        <taxon>Ephydroidea</taxon>
        <taxon>Drosophilidae</taxon>
        <taxon>Drosophila</taxon>
    </lineage>
</organism>
<evidence type="ECO:0000313" key="3">
    <source>
        <dbReference type="RefSeq" id="XP_030079585.1"/>
    </source>
</evidence>
<evidence type="ECO:0000313" key="2">
    <source>
        <dbReference type="Proteomes" id="UP000504633"/>
    </source>
</evidence>
<gene>
    <name evidence="3" type="primary">LOC115483019</name>
</gene>
<protein>
    <submittedName>
        <fullName evidence="3">Uncharacterized protein LOC115483019</fullName>
    </submittedName>
</protein>
<dbReference type="AlphaFoldDB" id="A0A6J2STV3"/>
<dbReference type="Proteomes" id="UP000504633">
    <property type="component" value="Unplaced"/>
</dbReference>
<sequence>MAESLPRLPETTKIPLQRKDYEILAPAVKQQHSVSTIPVKQLYNEGGPQLCAIATAPSVKIDRQLKSDLDVVKEVKIELIESSVYNNSAQLTVEANVEYHIQENADVELSPTTDEYQEGTHFGSKDVVFDYDIIETERYLGYTPPAPTPVPSLAPLAVLEVDIVDEEPGNESAAARPLTPALSNDDVCRRRKKRNATVKKLSSFDERDKMNEKPTTSAQTTTDEAEHNAVCPWEDENVSTNDGTFVKTYATLGYL</sequence>
<dbReference type="KEGG" id="dhe:115483019"/>
<dbReference type="OMA" id="YHIQENE"/>
<dbReference type="GeneID" id="115483019"/>
<keyword evidence="2" id="KW-1185">Reference proteome</keyword>
<feature type="compositionally biased region" description="Basic and acidic residues" evidence="1">
    <location>
        <begin position="202"/>
        <end position="212"/>
    </location>
</feature>
<feature type="region of interest" description="Disordered" evidence="1">
    <location>
        <begin position="198"/>
        <end position="227"/>
    </location>
</feature>
<dbReference type="OrthoDB" id="7883532at2759"/>
<feature type="compositionally biased region" description="Polar residues" evidence="1">
    <location>
        <begin position="213"/>
        <end position="222"/>
    </location>
</feature>
<proteinExistence type="predicted"/>
<reference evidence="3" key="1">
    <citation type="submission" date="2025-08" db="UniProtKB">
        <authorList>
            <consortium name="RefSeq"/>
        </authorList>
    </citation>
    <scope>IDENTIFICATION</scope>
    <source>
        <strain evidence="3">15085-1641.00</strain>
        <tissue evidence="3">Whole body</tissue>
    </source>
</reference>
<accession>A0A6J2STV3</accession>
<name>A0A6J2STV3_DROHY</name>